<sequence length="227" mass="25857">MSRATLTSLDSSLYPQVWGQLTFTDPHGLLMALLKSDLALVPNDFTKRLLANDTYQDWINATVFGRYIQRSFEAFYRQTEDSFNMDMPALFRAELLRHAQYLPLEQVLFVAGTMPKSARLDKLFTTTVNPATAALNAQKAKQNALKLGQQDSQTLIINQITVVGKQVVGFPIRHNKRTSERTRNEVLILDFNDLRLVNEQVLDNETPTTNTAMPNDTAVVLRYYELR</sequence>
<name>A0ABU9XAF4_9GAMM</name>
<dbReference type="Proteomes" id="UP001461960">
    <property type="component" value="Unassembled WGS sequence"/>
</dbReference>
<comment type="caution">
    <text evidence="1">The sequence shown here is derived from an EMBL/GenBank/DDBJ whole genome shotgun (WGS) entry which is preliminary data.</text>
</comment>
<accession>A0ABU9XAF4</accession>
<evidence type="ECO:0000313" key="2">
    <source>
        <dbReference type="Proteomes" id="UP001461960"/>
    </source>
</evidence>
<dbReference type="RefSeq" id="WP_299220924.1">
    <property type="nucleotide sequence ID" value="NZ_JBDGHN010000008.1"/>
</dbReference>
<reference evidence="1 2" key="1">
    <citation type="submission" date="2024-05" db="EMBL/GenBank/DDBJ databases">
        <authorList>
            <person name="Kim H.-Y."/>
            <person name="Kim E."/>
            <person name="Cai Y."/>
            <person name="Yang S.-M."/>
            <person name="Lee W."/>
        </authorList>
    </citation>
    <scope>NUCLEOTIDE SEQUENCE [LARGE SCALE GENOMIC DNA]</scope>
    <source>
        <strain evidence="1 2">FBL11</strain>
    </source>
</reference>
<evidence type="ECO:0000313" key="1">
    <source>
        <dbReference type="EMBL" id="MEN2752381.1"/>
    </source>
</evidence>
<keyword evidence="2" id="KW-1185">Reference proteome</keyword>
<proteinExistence type="predicted"/>
<gene>
    <name evidence="1" type="ORF">AAIR29_12150</name>
</gene>
<dbReference type="EMBL" id="JBDGHN010000008">
    <property type="protein sequence ID" value="MEN2752381.1"/>
    <property type="molecule type" value="Genomic_DNA"/>
</dbReference>
<organism evidence="1 2">
    <name type="scientific">Psychrobacter saeujeotis</name>
    <dbReference type="NCBI Taxonomy" id="3143436"/>
    <lineage>
        <taxon>Bacteria</taxon>
        <taxon>Pseudomonadati</taxon>
        <taxon>Pseudomonadota</taxon>
        <taxon>Gammaproteobacteria</taxon>
        <taxon>Moraxellales</taxon>
        <taxon>Moraxellaceae</taxon>
        <taxon>Psychrobacter</taxon>
    </lineage>
</organism>
<protein>
    <submittedName>
        <fullName evidence="1">Uncharacterized protein</fullName>
    </submittedName>
</protein>